<organism evidence="1 2">
    <name type="scientific">Nezara viridula</name>
    <name type="common">Southern green stink bug</name>
    <name type="synonym">Cimex viridulus</name>
    <dbReference type="NCBI Taxonomy" id="85310"/>
    <lineage>
        <taxon>Eukaryota</taxon>
        <taxon>Metazoa</taxon>
        <taxon>Ecdysozoa</taxon>
        <taxon>Arthropoda</taxon>
        <taxon>Hexapoda</taxon>
        <taxon>Insecta</taxon>
        <taxon>Pterygota</taxon>
        <taxon>Neoptera</taxon>
        <taxon>Paraneoptera</taxon>
        <taxon>Hemiptera</taxon>
        <taxon>Heteroptera</taxon>
        <taxon>Panheteroptera</taxon>
        <taxon>Pentatomomorpha</taxon>
        <taxon>Pentatomoidea</taxon>
        <taxon>Pentatomidae</taxon>
        <taxon>Pentatominae</taxon>
        <taxon>Nezara</taxon>
    </lineage>
</organism>
<dbReference type="EMBL" id="OV725083">
    <property type="protein sequence ID" value="CAH1408259.1"/>
    <property type="molecule type" value="Genomic_DNA"/>
</dbReference>
<reference evidence="1" key="1">
    <citation type="submission" date="2022-01" db="EMBL/GenBank/DDBJ databases">
        <authorList>
            <person name="King R."/>
        </authorList>
    </citation>
    <scope>NUCLEOTIDE SEQUENCE</scope>
</reference>
<evidence type="ECO:0000313" key="1">
    <source>
        <dbReference type="EMBL" id="CAH1408259.1"/>
    </source>
</evidence>
<sequence length="70" mass="7923">MDGGPSTLKGSKEDGKEKQCEYLNFPLIQNTEDMAVSENEEKNHREAENVPDLTDWWSFHHASEGIASWG</sequence>
<evidence type="ECO:0000313" key="2">
    <source>
        <dbReference type="Proteomes" id="UP001152798"/>
    </source>
</evidence>
<gene>
    <name evidence="1" type="ORF">NEZAVI_LOCUS15823</name>
</gene>
<accession>A0A9P0HU70</accession>
<name>A0A9P0HU70_NEZVI</name>
<dbReference type="AlphaFoldDB" id="A0A9P0HU70"/>
<protein>
    <submittedName>
        <fullName evidence="1">Uncharacterized protein</fullName>
    </submittedName>
</protein>
<dbReference type="Proteomes" id="UP001152798">
    <property type="component" value="Chromosome 7"/>
</dbReference>
<keyword evidence="2" id="KW-1185">Reference proteome</keyword>
<proteinExistence type="predicted"/>